<evidence type="ECO:0000256" key="1">
    <source>
        <dbReference type="SAM" id="MobiDB-lite"/>
    </source>
</evidence>
<comment type="caution">
    <text evidence="3">The sequence shown here is derived from an EMBL/GenBank/DDBJ whole genome shotgun (WGS) entry which is preliminary data.</text>
</comment>
<dbReference type="SUPFAM" id="SSF64383">
    <property type="entry name" value="Cell-division protein ZipA, C-terminal domain"/>
    <property type="match status" value="1"/>
</dbReference>
<evidence type="ECO:0000259" key="2">
    <source>
        <dbReference type="SMART" id="SM00771"/>
    </source>
</evidence>
<dbReference type="InterPro" id="IPR007449">
    <property type="entry name" value="ZipA_FtsZ-bd_C"/>
</dbReference>
<evidence type="ECO:0000313" key="4">
    <source>
        <dbReference type="Proteomes" id="UP000318554"/>
    </source>
</evidence>
<sequence length="342" mass="37250">MSEHLALPLALALFGGAVLLGVWAYHQWRIRRLLPPAPRTEPAPVVAPERVEPHLEPTPPTTSEEATARRVLSPTLDAIVELALERVVSGEAVVASLPATRRVGTKPFAIEALPEGAPPDAWELPRAGQRYARLRAGVQLANRAGALNEIEYSEFVHKVGQWAEHLVAAPPDFPDMLGVVQRARELDQFAAEHDAQLAVTLRARRTAWNPGYVTQHALRLGFVPGTLPGRMVWPGEDGTPCVVLQFESQAALADDPSLAVLREVRLVLDAPQIAQQAQPYARLRELATALAQAMDGWIGDDQGQALDERALDAIGTELQTLYERLQARGLPAGSPQARRLFS</sequence>
<keyword evidence="4" id="KW-1185">Reference proteome</keyword>
<dbReference type="OrthoDB" id="8521018at2"/>
<gene>
    <name evidence="3" type="ORF">Taqua_00654</name>
</gene>
<dbReference type="SMART" id="SM00771">
    <property type="entry name" value="ZipA_C"/>
    <property type="match status" value="1"/>
</dbReference>
<organism evidence="3 4">
    <name type="scientific">Tepidimonas aquatica</name>
    <dbReference type="NCBI Taxonomy" id="247482"/>
    <lineage>
        <taxon>Bacteria</taxon>
        <taxon>Pseudomonadati</taxon>
        <taxon>Pseudomonadota</taxon>
        <taxon>Betaproteobacteria</taxon>
        <taxon>Burkholderiales</taxon>
        <taxon>Tepidimonas</taxon>
    </lineage>
</organism>
<dbReference type="GO" id="GO:0090529">
    <property type="term" value="P:cell septum assembly"/>
    <property type="evidence" value="ECO:0007669"/>
    <property type="project" value="InterPro"/>
</dbReference>
<dbReference type="EMBL" id="VJNA01000006">
    <property type="protein sequence ID" value="TSE26618.1"/>
    <property type="molecule type" value="Genomic_DNA"/>
</dbReference>
<proteinExistence type="predicted"/>
<dbReference type="InterPro" id="IPR036765">
    <property type="entry name" value="ZipA_FtsZ-bd_C_sf"/>
</dbReference>
<dbReference type="AlphaFoldDB" id="A0A554WSQ3"/>
<feature type="domain" description="ZipA C-terminal FtsZ-binding" evidence="2">
    <location>
        <begin position="193"/>
        <end position="318"/>
    </location>
</feature>
<reference evidence="3 4" key="1">
    <citation type="submission" date="2019-07" db="EMBL/GenBank/DDBJ databases">
        <title>Tepidimonas aquatica CLN-1 draft genome.</title>
        <authorList>
            <person name="Da Costa M.S."/>
            <person name="Froufe H.J.C."/>
            <person name="Egas C."/>
            <person name="Albuquerque L."/>
        </authorList>
    </citation>
    <scope>NUCLEOTIDE SEQUENCE [LARGE SCALE GENOMIC DNA]</scope>
    <source>
        <strain evidence="3 4">CLN-1</strain>
    </source>
</reference>
<dbReference type="Proteomes" id="UP000318554">
    <property type="component" value="Unassembled WGS sequence"/>
</dbReference>
<name>A0A554WSQ3_9BURK</name>
<accession>A0A554WSQ3</accession>
<dbReference type="RefSeq" id="WP_144324695.1">
    <property type="nucleotide sequence ID" value="NZ_VJNA01000006.1"/>
</dbReference>
<feature type="region of interest" description="Disordered" evidence="1">
    <location>
        <begin position="39"/>
        <end position="67"/>
    </location>
</feature>
<evidence type="ECO:0000313" key="3">
    <source>
        <dbReference type="EMBL" id="TSE26618.1"/>
    </source>
</evidence>
<protein>
    <recommendedName>
        <fullName evidence="2">ZipA C-terminal FtsZ-binding domain-containing protein</fullName>
    </recommendedName>
</protein>